<dbReference type="PANTHER" id="PTHR30093">
    <property type="entry name" value="GENERAL SECRETION PATHWAY PROTEIN G"/>
    <property type="match status" value="1"/>
</dbReference>
<proteinExistence type="predicted"/>
<dbReference type="Pfam" id="PF07596">
    <property type="entry name" value="SBP_bac_10"/>
    <property type="match status" value="1"/>
</dbReference>
<dbReference type="EMBL" id="CP036525">
    <property type="protein sequence ID" value="QDT06397.1"/>
    <property type="molecule type" value="Genomic_DNA"/>
</dbReference>
<reference evidence="2 3" key="1">
    <citation type="submission" date="2019-02" db="EMBL/GenBank/DDBJ databases">
        <title>Deep-cultivation of Planctomycetes and their phenomic and genomic characterization uncovers novel biology.</title>
        <authorList>
            <person name="Wiegand S."/>
            <person name="Jogler M."/>
            <person name="Boedeker C."/>
            <person name="Pinto D."/>
            <person name="Vollmers J."/>
            <person name="Rivas-Marin E."/>
            <person name="Kohn T."/>
            <person name="Peeters S.H."/>
            <person name="Heuer A."/>
            <person name="Rast P."/>
            <person name="Oberbeckmann S."/>
            <person name="Bunk B."/>
            <person name="Jeske O."/>
            <person name="Meyerdierks A."/>
            <person name="Storesund J.E."/>
            <person name="Kallscheuer N."/>
            <person name="Luecker S."/>
            <person name="Lage O.M."/>
            <person name="Pohl T."/>
            <person name="Merkel B.J."/>
            <person name="Hornburger P."/>
            <person name="Mueller R.-W."/>
            <person name="Bruemmer F."/>
            <person name="Labrenz M."/>
            <person name="Spormann A.M."/>
            <person name="Op den Camp H."/>
            <person name="Overmann J."/>
            <person name="Amann R."/>
            <person name="Jetten M.S.M."/>
            <person name="Mascher T."/>
            <person name="Medema M.H."/>
            <person name="Devos D.P."/>
            <person name="Kaster A.-K."/>
            <person name="Ovreas L."/>
            <person name="Rohde M."/>
            <person name="Galperin M.Y."/>
            <person name="Jogler C."/>
        </authorList>
    </citation>
    <scope>NUCLEOTIDE SEQUENCE [LARGE SCALE GENOMIC DNA]</scope>
    <source>
        <strain evidence="2 3">K22_7</strain>
    </source>
</reference>
<evidence type="ECO:0000259" key="1">
    <source>
        <dbReference type="Pfam" id="PF07596"/>
    </source>
</evidence>
<accession>A0A517NGY6</accession>
<dbReference type="InterPro" id="IPR011453">
    <property type="entry name" value="DUF1559"/>
</dbReference>
<dbReference type="RefSeq" id="WP_218933446.1">
    <property type="nucleotide sequence ID" value="NZ_CP036525.1"/>
</dbReference>
<evidence type="ECO:0000313" key="2">
    <source>
        <dbReference type="EMBL" id="QDT06397.1"/>
    </source>
</evidence>
<dbReference type="AlphaFoldDB" id="A0A517NGY6"/>
<sequence>MSQTFWIVMGALFAAMLICGGLLPLVDPAPATSNLDAMKRNESNRLKVIGFGIHNYHAVYHQLPFTVTANTAGQQRHGWRVAISQFAEGPSQWDRYDRNHAWDSVVNLAVAIDPPDVFQATDGDPGKTNVFAVVDPRGMFPPAPNRTVTFADATDGISETLLAVWLPGQQAIWSSNANLTAEQAYEMIRSLRQDQFALLLMGDGSIRDVGPDLSSEVFEAMVTRDGGEAIASTTD</sequence>
<dbReference type="PANTHER" id="PTHR30093:SF2">
    <property type="entry name" value="TYPE II SECRETION SYSTEM PROTEIN H"/>
    <property type="match status" value="1"/>
</dbReference>
<gene>
    <name evidence="2" type="ORF">K227x_48060</name>
</gene>
<keyword evidence="3" id="KW-1185">Reference proteome</keyword>
<name>A0A517NGY6_9BACT</name>
<evidence type="ECO:0000313" key="3">
    <source>
        <dbReference type="Proteomes" id="UP000318538"/>
    </source>
</evidence>
<feature type="domain" description="DUF1559" evidence="1">
    <location>
        <begin position="43"/>
        <end position="112"/>
    </location>
</feature>
<dbReference type="KEGG" id="rlc:K227x_48060"/>
<protein>
    <recommendedName>
        <fullName evidence="1">DUF1559 domain-containing protein</fullName>
    </recommendedName>
</protein>
<organism evidence="2 3">
    <name type="scientific">Rubripirellula lacrimiformis</name>
    <dbReference type="NCBI Taxonomy" id="1930273"/>
    <lineage>
        <taxon>Bacteria</taxon>
        <taxon>Pseudomonadati</taxon>
        <taxon>Planctomycetota</taxon>
        <taxon>Planctomycetia</taxon>
        <taxon>Pirellulales</taxon>
        <taxon>Pirellulaceae</taxon>
        <taxon>Rubripirellula</taxon>
    </lineage>
</organism>
<dbReference type="Proteomes" id="UP000318538">
    <property type="component" value="Chromosome"/>
</dbReference>